<dbReference type="GO" id="GO:0046872">
    <property type="term" value="F:metal ion binding"/>
    <property type="evidence" value="ECO:0007669"/>
    <property type="project" value="InterPro"/>
</dbReference>
<dbReference type="GO" id="GO:0018169">
    <property type="term" value="F:ribosomal S6-glutamic acid ligase activity"/>
    <property type="evidence" value="ECO:0007669"/>
    <property type="project" value="TreeGrafter"/>
</dbReference>
<dbReference type="Gene3D" id="3.30.1490.20">
    <property type="entry name" value="ATP-grasp fold, A domain"/>
    <property type="match status" value="1"/>
</dbReference>
<evidence type="ECO:0000256" key="2">
    <source>
        <dbReference type="PROSITE-ProRule" id="PRU00409"/>
    </source>
</evidence>
<dbReference type="PANTHER" id="PTHR21621">
    <property type="entry name" value="RIBOSOMAL PROTEIN S6 MODIFICATION PROTEIN"/>
    <property type="match status" value="1"/>
</dbReference>
<dbReference type="RefSeq" id="WP_126804096.1">
    <property type="nucleotide sequence ID" value="NZ_PIPL01000002.1"/>
</dbReference>
<evidence type="ECO:0000313" key="5">
    <source>
        <dbReference type="Proteomes" id="UP000288293"/>
    </source>
</evidence>
<dbReference type="InterPro" id="IPR025839">
    <property type="entry name" value="RLAN_dom"/>
</dbReference>
<evidence type="ECO:0000313" key="4">
    <source>
        <dbReference type="EMBL" id="RUO24393.1"/>
    </source>
</evidence>
<keyword evidence="2" id="KW-0547">Nucleotide-binding</keyword>
<keyword evidence="1" id="KW-0464">Manganese</keyword>
<organism evidence="4 5">
    <name type="scientific">Aliidiomarina minuta</name>
    <dbReference type="NCBI Taxonomy" id="880057"/>
    <lineage>
        <taxon>Bacteria</taxon>
        <taxon>Pseudomonadati</taxon>
        <taxon>Pseudomonadota</taxon>
        <taxon>Gammaproteobacteria</taxon>
        <taxon>Alteromonadales</taxon>
        <taxon>Idiomarinaceae</taxon>
        <taxon>Aliidiomarina</taxon>
    </lineage>
</organism>
<dbReference type="Proteomes" id="UP000288293">
    <property type="component" value="Unassembled WGS sequence"/>
</dbReference>
<dbReference type="Pfam" id="PF14401">
    <property type="entry name" value="RLAN"/>
    <property type="match status" value="1"/>
</dbReference>
<dbReference type="InterPro" id="IPR011761">
    <property type="entry name" value="ATP-grasp"/>
</dbReference>
<dbReference type="EMBL" id="PIPL01000002">
    <property type="protein sequence ID" value="RUO24393.1"/>
    <property type="molecule type" value="Genomic_DNA"/>
</dbReference>
<dbReference type="GO" id="GO:0005524">
    <property type="term" value="F:ATP binding"/>
    <property type="evidence" value="ECO:0007669"/>
    <property type="project" value="UniProtKB-UniRule"/>
</dbReference>
<keyword evidence="4" id="KW-0436">Ligase</keyword>
<dbReference type="PANTHER" id="PTHR21621:SF0">
    <property type="entry name" value="BETA-CITRYLGLUTAMATE SYNTHASE B-RELATED"/>
    <property type="match status" value="1"/>
</dbReference>
<dbReference type="InterPro" id="IPR013815">
    <property type="entry name" value="ATP_grasp_subdomain_1"/>
</dbReference>
<dbReference type="GO" id="GO:0009432">
    <property type="term" value="P:SOS response"/>
    <property type="evidence" value="ECO:0007669"/>
    <property type="project" value="TreeGrafter"/>
</dbReference>
<keyword evidence="2" id="KW-0067">ATP-binding</keyword>
<dbReference type="Gene3D" id="3.30.470.20">
    <property type="entry name" value="ATP-grasp fold, B domain"/>
    <property type="match status" value="1"/>
</dbReference>
<dbReference type="Gene3D" id="3.40.50.20">
    <property type="match status" value="1"/>
</dbReference>
<dbReference type="InterPro" id="IPR013651">
    <property type="entry name" value="ATP-grasp_RimK-type"/>
</dbReference>
<evidence type="ECO:0000259" key="3">
    <source>
        <dbReference type="PROSITE" id="PS50975"/>
    </source>
</evidence>
<dbReference type="Pfam" id="PF08443">
    <property type="entry name" value="RimK"/>
    <property type="match status" value="1"/>
</dbReference>
<dbReference type="OrthoDB" id="9800957at2"/>
<dbReference type="GO" id="GO:0005737">
    <property type="term" value="C:cytoplasm"/>
    <property type="evidence" value="ECO:0007669"/>
    <property type="project" value="TreeGrafter"/>
</dbReference>
<dbReference type="PROSITE" id="PS50975">
    <property type="entry name" value="ATP_GRASP"/>
    <property type="match status" value="1"/>
</dbReference>
<evidence type="ECO:0000256" key="1">
    <source>
        <dbReference type="ARBA" id="ARBA00023211"/>
    </source>
</evidence>
<keyword evidence="5" id="KW-1185">Reference proteome</keyword>
<dbReference type="AlphaFoldDB" id="A0A432W4F8"/>
<protein>
    <submittedName>
        <fullName evidence="4">RimK family alpha-L-glutamate ligase</fullName>
    </submittedName>
</protein>
<accession>A0A432W4F8</accession>
<name>A0A432W4F8_9GAMM</name>
<proteinExistence type="predicted"/>
<dbReference type="SUPFAM" id="SSF56059">
    <property type="entry name" value="Glutathione synthetase ATP-binding domain-like"/>
    <property type="match status" value="1"/>
</dbReference>
<sequence length="487" mass="55541">MRNTALIILDDLSDWQPYHPSQAVMSAQEYMQQSGARHRGTIINLCADLSYLSTGYYVSLLAEARGQRALPAASAMNDLTNLPHYQLFLRDMTRQLNKYAAKIGQSDATELQILICFGQTQESELSLLARQLFEAYPCPVLQVTFQRNEDWQIKDLQNRALPQLDDAEQTLFANALDNFSKRVWRKARARKEYRYDLAILHDPDEHIPTSDKKALQKFIQAARANDMDAELITAKDYSRLLEFDALFIRETTRINHHTYRFAKKAEANGMVVIDDPDAILKCANKVFLHELLEKHNVPMPRAELLISSDSIDYAAIGERLGYPVVLKIPDGSFSIGVEKASNETELKDTANKLFQTSTILLAQEFLSTDFDWRIGVLNNRAIYACKYFMARNHWQIYNHSESVKNRSGDFACMGVHQVPKEVIKVALQATRLIGDGLYGVDMKETAKGPVIIEINDNPSIDEGVEDQHLSDELYRIIMADFVRRLER</sequence>
<reference evidence="4 5" key="1">
    <citation type="journal article" date="2011" name="Front. Microbiol.">
        <title>Genomic signatures of strain selection and enhancement in Bacillus atrophaeus var. globigii, a historical biowarfare simulant.</title>
        <authorList>
            <person name="Gibbons H.S."/>
            <person name="Broomall S.M."/>
            <person name="McNew L.A."/>
            <person name="Daligault H."/>
            <person name="Chapman C."/>
            <person name="Bruce D."/>
            <person name="Karavis M."/>
            <person name="Krepps M."/>
            <person name="McGregor P.A."/>
            <person name="Hong C."/>
            <person name="Park K.H."/>
            <person name="Akmal A."/>
            <person name="Feldman A."/>
            <person name="Lin J.S."/>
            <person name="Chang W.E."/>
            <person name="Higgs B.W."/>
            <person name="Demirev P."/>
            <person name="Lindquist J."/>
            <person name="Liem A."/>
            <person name="Fochler E."/>
            <person name="Read T.D."/>
            <person name="Tapia R."/>
            <person name="Johnson S."/>
            <person name="Bishop-Lilly K.A."/>
            <person name="Detter C."/>
            <person name="Han C."/>
            <person name="Sozhamannan S."/>
            <person name="Rosenzweig C.N."/>
            <person name="Skowronski E.W."/>
        </authorList>
    </citation>
    <scope>NUCLEOTIDE SEQUENCE [LARGE SCALE GENOMIC DNA]</scope>
    <source>
        <strain evidence="4 5">MLST1</strain>
    </source>
</reference>
<comment type="caution">
    <text evidence="4">The sequence shown here is derived from an EMBL/GenBank/DDBJ whole genome shotgun (WGS) entry which is preliminary data.</text>
</comment>
<gene>
    <name evidence="4" type="ORF">CWE09_11030</name>
</gene>
<feature type="domain" description="ATP-grasp" evidence="3">
    <location>
        <begin position="289"/>
        <end position="487"/>
    </location>
</feature>